<sequence length="439" mass="45547">MELQVGNMGVAPTASAGAKAFAAAGKGDGAGAFNLLLQAAGAAQQAGETQKSDQEGLLAALAALANGMAAPLLLNDLPLDNADLAQVLQKFGVSSELLTALLENPQGNPLETLTANPKLMPEFNAALGKMMQTLLAQPQLATPESKTAILLQTLMQSVQIEAVLTGKAEQGGLAPLDIGWTGMTNSALGKLQATMSLHTLQSFLLGAGVKSDADKALLGAAMPEGGKLAASAMLTEEGTAGGASAKQATEGVQVKQADNLPPAAGFDLQAYLKLPERTVKLEPVVTMRADQLRSELSSMLVKRASLIESPGRHEFRIILEPQGLGEVEVRIQSINKQISVQLIADSSASRGMLDSALAGLKLQLQAQGIQYDRIEVQSSANGQSNLGSGLPEHRGSGQNAREQQGGQSRKATVDTFTLSDVSAIEDQMIIEPDSIDVTA</sequence>
<protein>
    <submittedName>
        <fullName evidence="3">Flagellar hook-length control protein FliK</fullName>
    </submittedName>
</protein>
<evidence type="ECO:0000259" key="2">
    <source>
        <dbReference type="Pfam" id="PF02120"/>
    </source>
</evidence>
<proteinExistence type="predicted"/>
<name>A0ABW5A076_9BACL</name>
<keyword evidence="3" id="KW-0966">Cell projection</keyword>
<feature type="compositionally biased region" description="Polar residues" evidence="1">
    <location>
        <begin position="396"/>
        <end position="412"/>
    </location>
</feature>
<evidence type="ECO:0000256" key="1">
    <source>
        <dbReference type="SAM" id="MobiDB-lite"/>
    </source>
</evidence>
<dbReference type="RefSeq" id="WP_386048086.1">
    <property type="nucleotide sequence ID" value="NZ_JBHUIO010000009.1"/>
</dbReference>
<reference evidence="4" key="1">
    <citation type="journal article" date="2019" name="Int. J. Syst. Evol. Microbiol.">
        <title>The Global Catalogue of Microorganisms (GCM) 10K type strain sequencing project: providing services to taxonomists for standard genome sequencing and annotation.</title>
        <authorList>
            <consortium name="The Broad Institute Genomics Platform"/>
            <consortium name="The Broad Institute Genome Sequencing Center for Infectious Disease"/>
            <person name="Wu L."/>
            <person name="Ma J."/>
        </authorList>
    </citation>
    <scope>NUCLEOTIDE SEQUENCE [LARGE SCALE GENOMIC DNA]</scope>
    <source>
        <strain evidence="4">CGMCC 1.13574</strain>
    </source>
</reference>
<organism evidence="3 4">
    <name type="scientific">Tumebacillus lipolyticus</name>
    <dbReference type="NCBI Taxonomy" id="1280370"/>
    <lineage>
        <taxon>Bacteria</taxon>
        <taxon>Bacillati</taxon>
        <taxon>Bacillota</taxon>
        <taxon>Bacilli</taxon>
        <taxon>Bacillales</taxon>
        <taxon>Alicyclobacillaceae</taxon>
        <taxon>Tumebacillus</taxon>
    </lineage>
</organism>
<feature type="region of interest" description="Disordered" evidence="1">
    <location>
        <begin position="380"/>
        <end position="412"/>
    </location>
</feature>
<evidence type="ECO:0000313" key="4">
    <source>
        <dbReference type="Proteomes" id="UP001597343"/>
    </source>
</evidence>
<dbReference type="CDD" id="cd17470">
    <property type="entry name" value="T3SS_Flik_C"/>
    <property type="match status" value="1"/>
</dbReference>
<keyword evidence="3" id="KW-0282">Flagellum</keyword>
<keyword evidence="4" id="KW-1185">Reference proteome</keyword>
<comment type="caution">
    <text evidence="3">The sequence shown here is derived from an EMBL/GenBank/DDBJ whole genome shotgun (WGS) entry which is preliminary data.</text>
</comment>
<dbReference type="InterPro" id="IPR038610">
    <property type="entry name" value="FliK-like_C_sf"/>
</dbReference>
<dbReference type="EMBL" id="JBHUIO010000009">
    <property type="protein sequence ID" value="MFD2171355.1"/>
    <property type="molecule type" value="Genomic_DNA"/>
</dbReference>
<dbReference type="Proteomes" id="UP001597343">
    <property type="component" value="Unassembled WGS sequence"/>
</dbReference>
<gene>
    <name evidence="3" type="ORF">ACFSOY_15400</name>
</gene>
<evidence type="ECO:0000313" key="3">
    <source>
        <dbReference type="EMBL" id="MFD2171355.1"/>
    </source>
</evidence>
<dbReference type="InterPro" id="IPR021136">
    <property type="entry name" value="Flagellar_hook_control-like_C"/>
</dbReference>
<feature type="domain" description="Flagellar hook-length control protein-like C-terminal" evidence="2">
    <location>
        <begin position="306"/>
        <end position="384"/>
    </location>
</feature>
<keyword evidence="3" id="KW-0969">Cilium</keyword>
<dbReference type="Gene3D" id="3.30.750.140">
    <property type="match status" value="1"/>
</dbReference>
<dbReference type="Pfam" id="PF02120">
    <property type="entry name" value="Flg_hook"/>
    <property type="match status" value="1"/>
</dbReference>
<accession>A0ABW5A076</accession>